<sequence length="311" mass="33660">MQNSCQVSTAELDQPGPSSCAAYRHDHGRLASLSPDGFVRIYTPDTSEQQWDLLCQRQLQPGRSIQASWAHAQYGALLAAVMDPGEIVILEEVSVARQTELQEMARIVHEGCCAVSFGPREDGLQLASACSSGHIRIHQAEAGKAGTQWVLQHDFCAGTFSRCTALCWRDHSVGLPPMLLLGTEHGAQVFCYDGQHRCWHSAAQFGEGTLTDMSWTTPAAGHAPEYVAITAGRTASVWKLEGSADKLQASKAGDLEHGANICQIEWNASGTWLAVATDDGRLSLWRQNLLGSWKLVSTTEAVIPGSCIMVD</sequence>
<organism evidence="9 10">
    <name type="scientific">Coccomyxa viridis</name>
    <dbReference type="NCBI Taxonomy" id="1274662"/>
    <lineage>
        <taxon>Eukaryota</taxon>
        <taxon>Viridiplantae</taxon>
        <taxon>Chlorophyta</taxon>
        <taxon>core chlorophytes</taxon>
        <taxon>Trebouxiophyceae</taxon>
        <taxon>Trebouxiophyceae incertae sedis</taxon>
        <taxon>Coccomyxaceae</taxon>
        <taxon>Coccomyxa</taxon>
    </lineage>
</organism>
<protein>
    <submittedName>
        <fullName evidence="9">Uncharacterized protein</fullName>
    </submittedName>
</protein>
<dbReference type="EMBL" id="CAUYUE010000011">
    <property type="protein sequence ID" value="CAK0785010.1"/>
    <property type="molecule type" value="Genomic_DNA"/>
</dbReference>
<evidence type="ECO:0000256" key="5">
    <source>
        <dbReference type="ARBA" id="ARBA00022737"/>
    </source>
</evidence>
<dbReference type="Proteomes" id="UP001314263">
    <property type="component" value="Unassembled WGS sequence"/>
</dbReference>
<keyword evidence="5" id="KW-0677">Repeat</keyword>
<evidence type="ECO:0000256" key="4">
    <source>
        <dbReference type="ARBA" id="ARBA00022574"/>
    </source>
</evidence>
<gene>
    <name evidence="9" type="ORF">CVIRNUC_008215</name>
</gene>
<dbReference type="InterPro" id="IPR001680">
    <property type="entry name" value="WD40_rpt"/>
</dbReference>
<dbReference type="Gene3D" id="2.130.10.10">
    <property type="entry name" value="YVTN repeat-like/Quinoprotein amine dehydrogenase"/>
    <property type="match status" value="1"/>
</dbReference>
<keyword evidence="6" id="KW-0653">Protein transport</keyword>
<keyword evidence="3" id="KW-0813">Transport</keyword>
<dbReference type="GO" id="GO:0035859">
    <property type="term" value="C:Seh1-associated complex"/>
    <property type="evidence" value="ECO:0007669"/>
    <property type="project" value="TreeGrafter"/>
</dbReference>
<dbReference type="SUPFAM" id="SSF50978">
    <property type="entry name" value="WD40 repeat-like"/>
    <property type="match status" value="1"/>
</dbReference>
<keyword evidence="10" id="KW-1185">Reference proteome</keyword>
<comment type="caution">
    <text evidence="9">The sequence shown here is derived from an EMBL/GenBank/DDBJ whole genome shotgun (WGS) entry which is preliminary data.</text>
</comment>
<evidence type="ECO:0000256" key="1">
    <source>
        <dbReference type="ARBA" id="ARBA00004259"/>
    </source>
</evidence>
<dbReference type="PROSITE" id="PS50082">
    <property type="entry name" value="WD_REPEATS_2"/>
    <property type="match status" value="1"/>
</dbReference>
<evidence type="ECO:0000256" key="6">
    <source>
        <dbReference type="ARBA" id="ARBA00022927"/>
    </source>
</evidence>
<evidence type="ECO:0000256" key="8">
    <source>
        <dbReference type="PROSITE-ProRule" id="PRU00221"/>
    </source>
</evidence>
<evidence type="ECO:0000256" key="2">
    <source>
        <dbReference type="ARBA" id="ARBA00010102"/>
    </source>
</evidence>
<evidence type="ECO:0000313" key="9">
    <source>
        <dbReference type="EMBL" id="CAK0785010.1"/>
    </source>
</evidence>
<accession>A0AAV1IFJ1</accession>
<keyword evidence="4 8" id="KW-0853">WD repeat</keyword>
<evidence type="ECO:0000256" key="3">
    <source>
        <dbReference type="ARBA" id="ARBA00022448"/>
    </source>
</evidence>
<evidence type="ECO:0000313" key="10">
    <source>
        <dbReference type="Proteomes" id="UP001314263"/>
    </source>
</evidence>
<evidence type="ECO:0000256" key="7">
    <source>
        <dbReference type="ARBA" id="ARBA00023242"/>
    </source>
</evidence>
<feature type="repeat" description="WD" evidence="8">
    <location>
        <begin position="254"/>
        <end position="285"/>
    </location>
</feature>
<dbReference type="GO" id="GO:0034198">
    <property type="term" value="P:cellular response to amino acid starvation"/>
    <property type="evidence" value="ECO:0007669"/>
    <property type="project" value="TreeGrafter"/>
</dbReference>
<proteinExistence type="inferred from homology"/>
<dbReference type="InterPro" id="IPR037363">
    <property type="entry name" value="Sec13/Seh1_fam"/>
</dbReference>
<comment type="similarity">
    <text evidence="2">Belongs to the WD repeat SEC13 family.</text>
</comment>
<dbReference type="GO" id="GO:0005198">
    <property type="term" value="F:structural molecule activity"/>
    <property type="evidence" value="ECO:0007669"/>
    <property type="project" value="InterPro"/>
</dbReference>
<dbReference type="PANTHER" id="PTHR11024:SF3">
    <property type="entry name" value="NUCLEOPORIN SEH1"/>
    <property type="match status" value="1"/>
</dbReference>
<keyword evidence="7" id="KW-0539">Nucleus</keyword>
<dbReference type="Pfam" id="PF00400">
    <property type="entry name" value="WD40"/>
    <property type="match status" value="1"/>
</dbReference>
<comment type="subcellular location">
    <subcellularLocation>
        <location evidence="1">Nucleus envelope</location>
    </subcellularLocation>
</comment>
<dbReference type="InterPro" id="IPR036322">
    <property type="entry name" value="WD40_repeat_dom_sf"/>
</dbReference>
<dbReference type="GO" id="GO:1904263">
    <property type="term" value="P:positive regulation of TORC1 signaling"/>
    <property type="evidence" value="ECO:0007669"/>
    <property type="project" value="TreeGrafter"/>
</dbReference>
<dbReference type="PANTHER" id="PTHR11024">
    <property type="entry name" value="NUCLEAR PORE COMPLEX PROTEIN SEC13 / SEH1 FAMILY MEMBER"/>
    <property type="match status" value="1"/>
</dbReference>
<dbReference type="SMART" id="SM00320">
    <property type="entry name" value="WD40"/>
    <property type="match status" value="3"/>
</dbReference>
<name>A0AAV1IFJ1_9CHLO</name>
<reference evidence="9 10" key="1">
    <citation type="submission" date="2023-10" db="EMBL/GenBank/DDBJ databases">
        <authorList>
            <person name="Maclean D."/>
            <person name="Macfadyen A."/>
        </authorList>
    </citation>
    <scope>NUCLEOTIDE SEQUENCE [LARGE SCALE GENOMIC DNA]</scope>
</reference>
<dbReference type="InterPro" id="IPR015943">
    <property type="entry name" value="WD40/YVTN_repeat-like_dom_sf"/>
</dbReference>
<dbReference type="AlphaFoldDB" id="A0AAV1IFJ1"/>
<dbReference type="GO" id="GO:0031080">
    <property type="term" value="C:nuclear pore outer ring"/>
    <property type="evidence" value="ECO:0007669"/>
    <property type="project" value="TreeGrafter"/>
</dbReference>
<dbReference type="GO" id="GO:0015031">
    <property type="term" value="P:protein transport"/>
    <property type="evidence" value="ECO:0007669"/>
    <property type="project" value="UniProtKB-KW"/>
</dbReference>